<gene>
    <name evidence="2" type="ORF">P5F74_02065</name>
</gene>
<dbReference type="InterPro" id="IPR013022">
    <property type="entry name" value="Xyl_isomerase-like_TIM-brl"/>
</dbReference>
<dbReference type="Proteomes" id="UP001341820">
    <property type="component" value="Unassembled WGS sequence"/>
</dbReference>
<keyword evidence="2" id="KW-0413">Isomerase</keyword>
<dbReference type="Gene3D" id="3.20.20.150">
    <property type="entry name" value="Divalent-metal-dependent TIM barrel enzymes"/>
    <property type="match status" value="1"/>
</dbReference>
<protein>
    <submittedName>
        <fullName evidence="2">Sugar phosphate isomerase/epimerase</fullName>
    </submittedName>
</protein>
<evidence type="ECO:0000313" key="3">
    <source>
        <dbReference type="Proteomes" id="UP001341820"/>
    </source>
</evidence>
<dbReference type="InterPro" id="IPR050312">
    <property type="entry name" value="IolE/XylAMocC-like"/>
</dbReference>
<dbReference type="PANTHER" id="PTHR12110">
    <property type="entry name" value="HYDROXYPYRUVATE ISOMERASE"/>
    <property type="match status" value="1"/>
</dbReference>
<name>A0ABU6NFC6_9BACI</name>
<evidence type="ECO:0000313" key="2">
    <source>
        <dbReference type="EMBL" id="MED4126911.1"/>
    </source>
</evidence>
<dbReference type="Pfam" id="PF01261">
    <property type="entry name" value="AP_endonuc_2"/>
    <property type="match status" value="1"/>
</dbReference>
<keyword evidence="3" id="KW-1185">Reference proteome</keyword>
<dbReference type="EMBL" id="JAROAS010000004">
    <property type="protein sequence ID" value="MED4126911.1"/>
    <property type="molecule type" value="Genomic_DNA"/>
</dbReference>
<dbReference type="RefSeq" id="WP_328236236.1">
    <property type="nucleotide sequence ID" value="NZ_JAROAS010000004.1"/>
</dbReference>
<comment type="caution">
    <text evidence="2">The sequence shown here is derived from an EMBL/GenBank/DDBJ whole genome shotgun (WGS) entry which is preliminary data.</text>
</comment>
<sequence length="291" mass="32835">MKIGISSYSLYQAMQAGEMTILDVIDYVADAGADHIEIVPVGFDLLNNIELVNDIKNRANDRGLEISNYAVGANFIQHSKEAYEEAIDIVKHHVDIAARLGATRMRHDVASRSLHETSYAFFEKDLPLLIHACREIADYAKQYSVITSVENHGFYIQASERVLRLVRAVDRDNFKTTLDVGNFLCVDEDPIVGVANNLPYASMVHFKDFYYRKADELPIKEGWLQTTSGRYLRGAIVGQGDIPIREIVTHMQENNYEGYVSIEFEGMEACRKGAKLGLDTIKHLWKEGVKS</sequence>
<evidence type="ECO:0000259" key="1">
    <source>
        <dbReference type="Pfam" id="PF01261"/>
    </source>
</evidence>
<dbReference type="InterPro" id="IPR036237">
    <property type="entry name" value="Xyl_isomerase-like_sf"/>
</dbReference>
<dbReference type="GO" id="GO:0016853">
    <property type="term" value="F:isomerase activity"/>
    <property type="evidence" value="ECO:0007669"/>
    <property type="project" value="UniProtKB-KW"/>
</dbReference>
<dbReference type="SUPFAM" id="SSF51658">
    <property type="entry name" value="Xylose isomerase-like"/>
    <property type="match status" value="1"/>
</dbReference>
<proteinExistence type="predicted"/>
<accession>A0ABU6NFC6</accession>
<reference evidence="2 3" key="1">
    <citation type="submission" date="2023-03" db="EMBL/GenBank/DDBJ databases">
        <title>Bacillus Genome Sequencing.</title>
        <authorList>
            <person name="Dunlap C."/>
        </authorList>
    </citation>
    <scope>NUCLEOTIDE SEQUENCE [LARGE SCALE GENOMIC DNA]</scope>
    <source>
        <strain evidence="2 3">B-4107</strain>
    </source>
</reference>
<dbReference type="PANTHER" id="PTHR12110:SF53">
    <property type="entry name" value="BLR5974 PROTEIN"/>
    <property type="match status" value="1"/>
</dbReference>
<feature type="domain" description="Xylose isomerase-like TIM barrel" evidence="1">
    <location>
        <begin position="25"/>
        <end position="275"/>
    </location>
</feature>
<organism evidence="2 3">
    <name type="scientific">Shouchella miscanthi</name>
    <dbReference type="NCBI Taxonomy" id="2598861"/>
    <lineage>
        <taxon>Bacteria</taxon>
        <taxon>Bacillati</taxon>
        <taxon>Bacillota</taxon>
        <taxon>Bacilli</taxon>
        <taxon>Bacillales</taxon>
        <taxon>Bacillaceae</taxon>
        <taxon>Shouchella</taxon>
    </lineage>
</organism>